<dbReference type="Proteomes" id="UP000094487">
    <property type="component" value="Unassembled WGS sequence"/>
</dbReference>
<accession>A0A1E3M179</accession>
<dbReference type="AlphaFoldDB" id="A0A1E3M179"/>
<reference evidence="1 2" key="1">
    <citation type="submission" date="2016-08" db="EMBL/GenBank/DDBJ databases">
        <title>Draft genome of the agarase producing Sphingomonas sp. MCT13.</title>
        <authorList>
            <person name="D'Andrea M.M."/>
            <person name="Rossolini G.M."/>
            <person name="Thaller M.C."/>
        </authorList>
    </citation>
    <scope>NUCLEOTIDE SEQUENCE [LARGE SCALE GENOMIC DNA]</scope>
    <source>
        <strain evidence="1 2">MCT13</strain>
    </source>
</reference>
<dbReference type="RefSeq" id="WP_069318717.1">
    <property type="nucleotide sequence ID" value="NZ_MDDS01000003.1"/>
</dbReference>
<sequence length="68" mass="7440">MELSEQPEGGDEQIRVTTVAGAVLSSFFDELARVDDFVEGADQLRKLVLVDGVFAEPAVRNTLFPDTQ</sequence>
<dbReference type="STRING" id="1888892.BFL28_09065"/>
<proteinExistence type="predicted"/>
<keyword evidence="2" id="KW-1185">Reference proteome</keyword>
<comment type="caution">
    <text evidence="1">The sequence shown here is derived from an EMBL/GenBank/DDBJ whole genome shotgun (WGS) entry which is preliminary data.</text>
</comment>
<name>A0A1E3M179_9SPHN</name>
<dbReference type="OrthoDB" id="7596225at2"/>
<gene>
    <name evidence="1" type="ORF">BFL28_09065</name>
</gene>
<dbReference type="EMBL" id="MDDS01000003">
    <property type="protein sequence ID" value="ODP39762.1"/>
    <property type="molecule type" value="Genomic_DNA"/>
</dbReference>
<evidence type="ECO:0000313" key="2">
    <source>
        <dbReference type="Proteomes" id="UP000094487"/>
    </source>
</evidence>
<protein>
    <submittedName>
        <fullName evidence="1">Uncharacterized protein</fullName>
    </submittedName>
</protein>
<organism evidence="1 2">
    <name type="scientific">Sphingomonas turrisvirgatae</name>
    <dbReference type="NCBI Taxonomy" id="1888892"/>
    <lineage>
        <taxon>Bacteria</taxon>
        <taxon>Pseudomonadati</taxon>
        <taxon>Pseudomonadota</taxon>
        <taxon>Alphaproteobacteria</taxon>
        <taxon>Sphingomonadales</taxon>
        <taxon>Sphingomonadaceae</taxon>
        <taxon>Sphingomonas</taxon>
    </lineage>
</organism>
<evidence type="ECO:0000313" key="1">
    <source>
        <dbReference type="EMBL" id="ODP39762.1"/>
    </source>
</evidence>